<dbReference type="GO" id="GO:0007005">
    <property type="term" value="P:mitochondrion organization"/>
    <property type="evidence" value="ECO:0007669"/>
    <property type="project" value="UniProtKB-ARBA"/>
</dbReference>
<dbReference type="PANTHER" id="PTHR22939:SF129">
    <property type="entry name" value="SERINE PROTEASE HTRA2, MITOCHONDRIAL"/>
    <property type="match status" value="1"/>
</dbReference>
<dbReference type="GO" id="GO:0005758">
    <property type="term" value="C:mitochondrial intermembrane space"/>
    <property type="evidence" value="ECO:0007669"/>
    <property type="project" value="UniProtKB-SubCell"/>
</dbReference>
<dbReference type="InterPro" id="IPR036034">
    <property type="entry name" value="PDZ_sf"/>
</dbReference>
<dbReference type="GO" id="GO:0043065">
    <property type="term" value="P:positive regulation of apoptotic process"/>
    <property type="evidence" value="ECO:0007669"/>
    <property type="project" value="UniProtKB-ARBA"/>
</dbReference>
<dbReference type="Proteomes" id="UP001208570">
    <property type="component" value="Unassembled WGS sequence"/>
</dbReference>
<evidence type="ECO:0000256" key="7">
    <source>
        <dbReference type="ARBA" id="ARBA00022670"/>
    </source>
</evidence>
<dbReference type="Gene3D" id="2.40.10.120">
    <property type="match status" value="1"/>
</dbReference>
<dbReference type="InterPro" id="IPR001940">
    <property type="entry name" value="Peptidase_S1C"/>
</dbReference>
<keyword evidence="9" id="KW-0053">Apoptosis</keyword>
<dbReference type="SMART" id="SM00228">
    <property type="entry name" value="PDZ"/>
    <property type="match status" value="1"/>
</dbReference>
<keyword evidence="7" id="KW-0645">Protease</keyword>
<keyword evidence="10" id="KW-0378">Hydrolase</keyword>
<evidence type="ECO:0000256" key="11">
    <source>
        <dbReference type="ARBA" id="ARBA00022825"/>
    </source>
</evidence>
<evidence type="ECO:0000256" key="4">
    <source>
        <dbReference type="ARBA" id="ARBA00010541"/>
    </source>
</evidence>
<dbReference type="PANTHER" id="PTHR22939">
    <property type="entry name" value="SERINE PROTEASE FAMILY S1C HTRA-RELATED"/>
    <property type="match status" value="1"/>
</dbReference>
<feature type="domain" description="PDZ" evidence="17">
    <location>
        <begin position="363"/>
        <end position="396"/>
    </location>
</feature>
<comment type="caution">
    <text evidence="18">The sequence shown here is derived from an EMBL/GenBank/DDBJ whole genome shotgun (WGS) entry which is preliminary data.</text>
</comment>
<comment type="catalytic activity">
    <reaction evidence="1">
        <text>Cleavage of non-polar aliphatic amino-acids at the P1 position, with a preference for Val, Ile and Met. At the P2 and P3 positions, Arg is selected most strongly with a secondary preference for other hydrophilic residues.</text>
        <dbReference type="EC" id="3.4.21.108"/>
    </reaction>
</comment>
<name>A0AAD9NFI9_9ANNE</name>
<dbReference type="SUPFAM" id="SSF50156">
    <property type="entry name" value="PDZ domain-like"/>
    <property type="match status" value="1"/>
</dbReference>
<dbReference type="InterPro" id="IPR009003">
    <property type="entry name" value="Peptidase_S1_PA"/>
</dbReference>
<dbReference type="GO" id="GO:0031966">
    <property type="term" value="C:mitochondrial membrane"/>
    <property type="evidence" value="ECO:0007669"/>
    <property type="project" value="UniProtKB-SubCell"/>
</dbReference>
<dbReference type="FunFam" id="2.40.10.120:FF:000004">
    <property type="entry name" value="Serine protease HTRA2, mitochondrial"/>
    <property type="match status" value="1"/>
</dbReference>
<evidence type="ECO:0000259" key="17">
    <source>
        <dbReference type="PROSITE" id="PS50106"/>
    </source>
</evidence>
<dbReference type="InterPro" id="IPR041489">
    <property type="entry name" value="PDZ_6"/>
</dbReference>
<keyword evidence="16" id="KW-0865">Zymogen</keyword>
<gene>
    <name evidence="18" type="ORF">LSH36_39g02045</name>
</gene>
<dbReference type="AlphaFoldDB" id="A0AAD9NFI9"/>
<evidence type="ECO:0000256" key="10">
    <source>
        <dbReference type="ARBA" id="ARBA00022801"/>
    </source>
</evidence>
<dbReference type="Gene3D" id="2.30.42.10">
    <property type="match status" value="1"/>
</dbReference>
<dbReference type="GO" id="GO:0006508">
    <property type="term" value="P:proteolysis"/>
    <property type="evidence" value="ECO:0007669"/>
    <property type="project" value="UniProtKB-KW"/>
</dbReference>
<keyword evidence="15" id="KW-0472">Membrane</keyword>
<evidence type="ECO:0000256" key="5">
    <source>
        <dbReference type="ARBA" id="ARBA00013033"/>
    </source>
</evidence>
<reference evidence="18" key="1">
    <citation type="journal article" date="2023" name="Mol. Biol. Evol.">
        <title>Third-Generation Sequencing Reveals the Adaptive Role of the Epigenome in Three Deep-Sea Polychaetes.</title>
        <authorList>
            <person name="Perez M."/>
            <person name="Aroh O."/>
            <person name="Sun Y."/>
            <person name="Lan Y."/>
            <person name="Juniper S.K."/>
            <person name="Young C.R."/>
            <person name="Angers B."/>
            <person name="Qian P.Y."/>
        </authorList>
    </citation>
    <scope>NUCLEOTIDE SEQUENCE</scope>
    <source>
        <strain evidence="18">P08H-3</strain>
    </source>
</reference>
<accession>A0AAD9NFI9</accession>
<keyword evidence="14" id="KW-0496">Mitochondrion</keyword>
<evidence type="ECO:0000256" key="3">
    <source>
        <dbReference type="ARBA" id="ARBA00004569"/>
    </source>
</evidence>
<keyword evidence="13" id="KW-1133">Transmembrane helix</keyword>
<evidence type="ECO:0000256" key="1">
    <source>
        <dbReference type="ARBA" id="ARBA00001760"/>
    </source>
</evidence>
<evidence type="ECO:0000313" key="18">
    <source>
        <dbReference type="EMBL" id="KAK2166406.1"/>
    </source>
</evidence>
<evidence type="ECO:0000256" key="14">
    <source>
        <dbReference type="ARBA" id="ARBA00023128"/>
    </source>
</evidence>
<dbReference type="Pfam" id="PF13365">
    <property type="entry name" value="Trypsin_2"/>
    <property type="match status" value="1"/>
</dbReference>
<protein>
    <recommendedName>
        <fullName evidence="6">Serine protease HTRA2, mitochondrial</fullName>
        <ecNumber evidence="5">3.4.21.108</ecNumber>
    </recommendedName>
</protein>
<keyword evidence="8" id="KW-0812">Transmembrane</keyword>
<dbReference type="EMBL" id="JAODUP010000039">
    <property type="protein sequence ID" value="KAK2166406.1"/>
    <property type="molecule type" value="Genomic_DNA"/>
</dbReference>
<comment type="similarity">
    <text evidence="4">Belongs to the peptidase S1C family.</text>
</comment>
<evidence type="ECO:0000256" key="15">
    <source>
        <dbReference type="ARBA" id="ARBA00023136"/>
    </source>
</evidence>
<organism evidence="18 19">
    <name type="scientific">Paralvinella palmiformis</name>
    <dbReference type="NCBI Taxonomy" id="53620"/>
    <lineage>
        <taxon>Eukaryota</taxon>
        <taxon>Metazoa</taxon>
        <taxon>Spiralia</taxon>
        <taxon>Lophotrochozoa</taxon>
        <taxon>Annelida</taxon>
        <taxon>Polychaeta</taxon>
        <taxon>Sedentaria</taxon>
        <taxon>Canalipalpata</taxon>
        <taxon>Terebellida</taxon>
        <taxon>Terebelliformia</taxon>
        <taxon>Alvinellidae</taxon>
        <taxon>Paralvinella</taxon>
    </lineage>
</organism>
<dbReference type="CDD" id="cd06785">
    <property type="entry name" value="cpPDZ_HtrA-like"/>
    <property type="match status" value="1"/>
</dbReference>
<evidence type="ECO:0000256" key="13">
    <source>
        <dbReference type="ARBA" id="ARBA00022989"/>
    </source>
</evidence>
<dbReference type="EC" id="3.4.21.108" evidence="5"/>
<keyword evidence="11" id="KW-0720">Serine protease</keyword>
<evidence type="ECO:0000256" key="2">
    <source>
        <dbReference type="ARBA" id="ARBA00004304"/>
    </source>
</evidence>
<evidence type="ECO:0000256" key="8">
    <source>
        <dbReference type="ARBA" id="ARBA00022692"/>
    </source>
</evidence>
<comment type="subcellular location">
    <subcellularLocation>
        <location evidence="3">Mitochondrion intermembrane space</location>
    </subcellularLocation>
    <subcellularLocation>
        <location evidence="2">Mitochondrion membrane</location>
        <topology evidence="2">Single-pass membrane protein</topology>
    </subcellularLocation>
</comment>
<dbReference type="PROSITE" id="PS50106">
    <property type="entry name" value="PDZ"/>
    <property type="match status" value="1"/>
</dbReference>
<evidence type="ECO:0000256" key="9">
    <source>
        <dbReference type="ARBA" id="ARBA00022703"/>
    </source>
</evidence>
<evidence type="ECO:0000313" key="19">
    <source>
        <dbReference type="Proteomes" id="UP001208570"/>
    </source>
</evidence>
<dbReference type="Pfam" id="PF17820">
    <property type="entry name" value="PDZ_6"/>
    <property type="match status" value="1"/>
</dbReference>
<proteinExistence type="inferred from homology"/>
<sequence length="432" mass="47629">MTMSSRNLSVLLSNSIKLQSSCRVQLLQRTKFNPTIRLLSSAQNQSARYSVGRLTLRGIGIAAAVSSSVWIYSKFVERNTQTVSAAEIWSYDETEKVSARQKWNFLADVVEKTAPAVVYISIQGKNPFFGSNEMTMSSGSGFIVREDGLILTNAHVVGHRNKTSIEVRLQDGKVYKARVQAVDPVSDLATIKIDAKNLPTIKMGKSSDIRPGEWVVALGSPFQLSNSVTSGIVSAPCRSSAELGLYNKDIEYIQTDAVINFGNSGGPLVNLDGEAIGINTMKVTTGISFAIPSDYAREFLKKADQIEKRGKSQSWHKGQSKSWFGTKTEEPKKRYVGITMLTLTPNLIQEIKLRQGFPDVKHGVLVYRVIRESPAHEGGLRPGDIIQKINDKDIKSSADVYRAVETNDVLTMDVHRGSEVITLTVRTEEIID</sequence>
<dbReference type="SUPFAM" id="SSF50494">
    <property type="entry name" value="Trypsin-like serine proteases"/>
    <property type="match status" value="1"/>
</dbReference>
<evidence type="ECO:0000256" key="12">
    <source>
        <dbReference type="ARBA" id="ARBA00022946"/>
    </source>
</evidence>
<dbReference type="GO" id="GO:0004252">
    <property type="term" value="F:serine-type endopeptidase activity"/>
    <property type="evidence" value="ECO:0007669"/>
    <property type="project" value="InterPro"/>
</dbReference>
<keyword evidence="12" id="KW-0809">Transit peptide</keyword>
<evidence type="ECO:0000256" key="6">
    <source>
        <dbReference type="ARBA" id="ARBA00016929"/>
    </source>
</evidence>
<keyword evidence="19" id="KW-1185">Reference proteome</keyword>
<dbReference type="PRINTS" id="PR00834">
    <property type="entry name" value="PROTEASES2C"/>
</dbReference>
<dbReference type="InterPro" id="IPR001478">
    <property type="entry name" value="PDZ"/>
</dbReference>
<dbReference type="GO" id="GO:0006915">
    <property type="term" value="P:apoptotic process"/>
    <property type="evidence" value="ECO:0007669"/>
    <property type="project" value="UniProtKB-KW"/>
</dbReference>
<evidence type="ECO:0000256" key="16">
    <source>
        <dbReference type="ARBA" id="ARBA00023145"/>
    </source>
</evidence>